<keyword evidence="3" id="KW-0378">Hydrolase</keyword>
<keyword evidence="3" id="KW-0540">Nuclease</keyword>
<evidence type="ECO:0000256" key="1">
    <source>
        <dbReference type="ARBA" id="ARBA00002670"/>
    </source>
</evidence>
<dbReference type="Pfam" id="PF00961">
    <property type="entry name" value="LAGLIDADG_1"/>
    <property type="match status" value="2"/>
</dbReference>
<geneLocation type="mitochondrion" evidence="3"/>
<gene>
    <name evidence="3" type="ORF">Schpa_000058</name>
</gene>
<dbReference type="PANTHER" id="PTHR36181">
    <property type="entry name" value="INTRON-ENCODED ENDONUCLEASE AI3-RELATED"/>
    <property type="match status" value="1"/>
</dbReference>
<dbReference type="EMBL" id="MK623261">
    <property type="protein sequence ID" value="QEG57202.1"/>
    <property type="molecule type" value="Genomic_DNA"/>
</dbReference>
<reference evidence="3" key="1">
    <citation type="journal article" date="2015" name="J. Biotechnol.">
        <title>Genome sequence of a white rot fungus Schizopora paradoxa KUC8140 for wood decay and mycoremediation.</title>
        <authorList>
            <person name="Min B."/>
            <person name="Park H."/>
            <person name="Jang Y."/>
            <person name="Kim J.J."/>
            <person name="Kim K.H."/>
            <person name="Pangilinan J."/>
            <person name="Lipzen A."/>
            <person name="Riley R."/>
            <person name="Grigoriev I.V."/>
            <person name="Spatafora J.W."/>
            <person name="Choi I.G."/>
        </authorList>
    </citation>
    <scope>NUCLEOTIDE SEQUENCE</scope>
    <source>
        <strain evidence="3">KUC8140</strain>
    </source>
</reference>
<comment type="function">
    <text evidence="1">Mitochondrial DNA endonuclease involved in intron homing.</text>
</comment>
<dbReference type="Gene3D" id="3.10.28.10">
    <property type="entry name" value="Homing endonucleases"/>
    <property type="match status" value="2"/>
</dbReference>
<feature type="domain" description="Homing endonuclease LAGLIDADG" evidence="2">
    <location>
        <begin position="88"/>
        <end position="163"/>
    </location>
</feature>
<organism evidence="3">
    <name type="scientific">Schizopora paradoxa</name>
    <dbReference type="NCBI Taxonomy" id="27342"/>
    <lineage>
        <taxon>Eukaryota</taxon>
        <taxon>Fungi</taxon>
        <taxon>Dikarya</taxon>
        <taxon>Basidiomycota</taxon>
        <taxon>Agaricomycotina</taxon>
        <taxon>Agaricomycetes</taxon>
        <taxon>Hymenochaetales</taxon>
        <taxon>Schizoporaceae</taxon>
        <taxon>Schizopora</taxon>
    </lineage>
</organism>
<dbReference type="InterPro" id="IPR027434">
    <property type="entry name" value="Homing_endonucl"/>
</dbReference>
<feature type="domain" description="Homing endonuclease LAGLIDADG" evidence="2">
    <location>
        <begin position="198"/>
        <end position="292"/>
    </location>
</feature>
<dbReference type="AlphaFoldDB" id="A0A5B9R9Y8"/>
<dbReference type="PANTHER" id="PTHR36181:SF3">
    <property type="entry name" value="INTRON-ENCODED DNA ENDONUCLEASE AI5 BETA"/>
    <property type="match status" value="1"/>
</dbReference>
<sequence>MGLLTLLYAGKTSLFSFKYSLFIDIVTKLKRRSISASNRFISNDSDSSRTSETLRNEIVDNSENTKLISIHIPKHLKPSNDSQFGHYLAGLIDGDGHFSTKLQLVIVFNSLDASLAYYIKNRIGFGNVKKIKNKNAYLIVISNKQGLERVINLINGKIRTINKFNQISNILSHPRFIDFAKLIDFRLNSSIDLKNHWLAGFADADASFQIKIINREERKEVRLNFQVDQKKKDLLILIQKLFGGNIGYRSIQDTYYYGSTSFGSAKKVIAYFDYFHLLSTKHVNFLKWRKAYILIQNKGHLTNEGIDKILKLKASMNRNLDFLSLSIEDYDLR</sequence>
<accession>A0A5B9R9Y8</accession>
<evidence type="ECO:0000313" key="3">
    <source>
        <dbReference type="EMBL" id="QEG57202.1"/>
    </source>
</evidence>
<dbReference type="GO" id="GO:0005739">
    <property type="term" value="C:mitochondrion"/>
    <property type="evidence" value="ECO:0007669"/>
    <property type="project" value="UniProtKB-ARBA"/>
</dbReference>
<name>A0A5B9R9Y8_9AGAM</name>
<proteinExistence type="predicted"/>
<dbReference type="InterPro" id="IPR051289">
    <property type="entry name" value="LAGLIDADG_Endonuclease"/>
</dbReference>
<evidence type="ECO:0000259" key="2">
    <source>
        <dbReference type="Pfam" id="PF00961"/>
    </source>
</evidence>
<keyword evidence="3" id="KW-0496">Mitochondrion</keyword>
<dbReference type="InterPro" id="IPR004860">
    <property type="entry name" value="LAGLIDADG_dom"/>
</dbReference>
<dbReference type="GO" id="GO:0004519">
    <property type="term" value="F:endonuclease activity"/>
    <property type="evidence" value="ECO:0007669"/>
    <property type="project" value="UniProtKB-KW"/>
</dbReference>
<protein>
    <submittedName>
        <fullName evidence="3">LAGLIDADG homing endonuclease</fullName>
    </submittedName>
</protein>
<dbReference type="SUPFAM" id="SSF55608">
    <property type="entry name" value="Homing endonucleases"/>
    <property type="match status" value="2"/>
</dbReference>
<keyword evidence="3" id="KW-0255">Endonuclease</keyword>
<reference evidence="3" key="2">
    <citation type="submission" date="2019-03" db="EMBL/GenBank/DDBJ databases">
        <title>Evidence of extensive intraspecific noncoding reshuffling in a 169kb mitochondrial genome of basidiomycete fungus.</title>
        <authorList>
            <person name="Lee H.-H."/>
            <person name="Ke H.-M."/>
            <person name="Lin C.-Y.I."/>
            <person name="Lee T.J."/>
            <person name="Chung C.-L."/>
            <person name="Tsai I.J."/>
        </authorList>
    </citation>
    <scope>NUCLEOTIDE SEQUENCE</scope>
    <source>
        <strain evidence="3">KUC8140</strain>
    </source>
</reference>